<organism evidence="2 3">
    <name type="scientific">Mesomycoplasma ovipneumoniae</name>
    <dbReference type="NCBI Taxonomy" id="29562"/>
    <lineage>
        <taxon>Bacteria</taxon>
        <taxon>Bacillati</taxon>
        <taxon>Mycoplasmatota</taxon>
        <taxon>Mycoplasmoidales</taxon>
        <taxon>Metamycoplasmataceae</taxon>
        <taxon>Mesomycoplasma</taxon>
    </lineage>
</organism>
<evidence type="ECO:0000313" key="2">
    <source>
        <dbReference type="EMBL" id="MDF9627974.1"/>
    </source>
</evidence>
<evidence type="ECO:0000313" key="3">
    <source>
        <dbReference type="Proteomes" id="UP001176114"/>
    </source>
</evidence>
<gene>
    <name evidence="2" type="ORF">P5716_03185</name>
</gene>
<dbReference type="EMBL" id="JARPQC010000009">
    <property type="protein sequence ID" value="MDF9627974.1"/>
    <property type="molecule type" value="Genomic_DNA"/>
</dbReference>
<reference evidence="2" key="1">
    <citation type="submission" date="2023-03" db="EMBL/GenBank/DDBJ databases">
        <title>Comparative genome analysis of Brazilian Mesomycoplasma ovipneumoniae isolated from healthy and pneumonic sheep.</title>
        <authorList>
            <person name="Gaeta N."/>
            <person name="Timenetsky J."/>
            <person name="Ganda E."/>
            <person name="Gregory L."/>
        </authorList>
    </citation>
    <scope>NUCLEOTIDE SEQUENCE</scope>
    <source>
        <strain evidence="2">USP-SP475</strain>
    </source>
</reference>
<evidence type="ECO:0000256" key="1">
    <source>
        <dbReference type="SAM" id="Phobius"/>
    </source>
</evidence>
<accession>A0AAW6Q9C7</accession>
<keyword evidence="1" id="KW-0812">Transmembrane</keyword>
<feature type="non-terminal residue" evidence="2">
    <location>
        <position position="1"/>
    </location>
</feature>
<name>A0AAW6Q9C7_9BACT</name>
<proteinExistence type="predicted"/>
<keyword evidence="1" id="KW-0472">Membrane</keyword>
<dbReference type="AlphaFoldDB" id="A0AAW6Q9C7"/>
<keyword evidence="1" id="KW-1133">Transmembrane helix</keyword>
<dbReference type="Proteomes" id="UP001176114">
    <property type="component" value="Unassembled WGS sequence"/>
</dbReference>
<dbReference type="RefSeq" id="WP_277446902.1">
    <property type="nucleotide sequence ID" value="NZ_JARPQC010000009.1"/>
</dbReference>
<sequence length="67" mass="7926">WIWKFKKANTLGVSFLLKLGQKSQHLSVNFLCPSLVFGYFFNFFGKSQFIDKTAKITKKYNYYLNSM</sequence>
<protein>
    <submittedName>
        <fullName evidence="2">Uncharacterized protein</fullName>
    </submittedName>
</protein>
<feature type="transmembrane region" description="Helical" evidence="1">
    <location>
        <begin position="26"/>
        <end position="45"/>
    </location>
</feature>
<comment type="caution">
    <text evidence="2">The sequence shown here is derived from an EMBL/GenBank/DDBJ whole genome shotgun (WGS) entry which is preliminary data.</text>
</comment>